<sequence length="190" mass="21965">MSLHDHLQSLGIASRGPQFRLFVLIEGSAHKELIARQEFHEAQLRPLWRTEDRPELEKHAPYLSLVEAHSDFDAWLGSIQAKTRWTAIYSLLTLDQLATQLRRFSKFQNEDRRFFLRLGDPNSLHLYLASIAEDATTVGRFFANGGIDEFYFHAPEARLSQRVQPLFEQKDVPAPYLDGYLIRINVQEVG</sequence>
<dbReference type="InterPro" id="IPR025391">
    <property type="entry name" value="DUF4123"/>
</dbReference>
<comment type="caution">
    <text evidence="2">The sequence shown here is derived from an EMBL/GenBank/DDBJ whole genome shotgun (WGS) entry which is preliminary data.</text>
</comment>
<gene>
    <name evidence="2" type="ORF">PSEWESI4_04732</name>
</gene>
<proteinExistence type="predicted"/>
<feature type="domain" description="DUF4123" evidence="1">
    <location>
        <begin position="21"/>
        <end position="134"/>
    </location>
</feature>
<evidence type="ECO:0000313" key="3">
    <source>
        <dbReference type="Proteomes" id="UP000583387"/>
    </source>
</evidence>
<dbReference type="Pfam" id="PF13503">
    <property type="entry name" value="DUF4123"/>
    <property type="match status" value="1"/>
</dbReference>
<name>A0A7U7IBD6_9GAMM</name>
<organism evidence="2 3">
    <name type="scientific">Zestomonas carbonaria</name>
    <dbReference type="NCBI Taxonomy" id="2762745"/>
    <lineage>
        <taxon>Bacteria</taxon>
        <taxon>Pseudomonadati</taxon>
        <taxon>Pseudomonadota</taxon>
        <taxon>Gammaproteobacteria</taxon>
        <taxon>Pseudomonadales</taxon>
        <taxon>Pseudomonadaceae</taxon>
        <taxon>Zestomonas</taxon>
    </lineage>
</organism>
<dbReference type="RefSeq" id="WP_187673714.1">
    <property type="nucleotide sequence ID" value="NZ_CAJFCI010000086.1"/>
</dbReference>
<dbReference type="Proteomes" id="UP000583387">
    <property type="component" value="Unassembled WGS sequence"/>
</dbReference>
<dbReference type="AlphaFoldDB" id="A0A7U7IBD6"/>
<accession>A0A7U7IBD6</accession>
<reference evidence="2 3" key="1">
    <citation type="submission" date="2020-08" db="EMBL/GenBank/DDBJ databases">
        <authorList>
            <person name="Criscuolo A."/>
        </authorList>
    </citation>
    <scope>NUCLEOTIDE SEQUENCE [LARGE SCALE GENOMIC DNA]</scope>
    <source>
        <strain evidence="2">CIP111764</strain>
    </source>
</reference>
<protein>
    <recommendedName>
        <fullName evidence="1">DUF4123 domain-containing protein</fullName>
    </recommendedName>
</protein>
<evidence type="ECO:0000259" key="1">
    <source>
        <dbReference type="Pfam" id="PF13503"/>
    </source>
</evidence>
<evidence type="ECO:0000313" key="2">
    <source>
        <dbReference type="EMBL" id="CAD5110409.1"/>
    </source>
</evidence>
<keyword evidence="3" id="KW-1185">Reference proteome</keyword>
<dbReference type="EMBL" id="CAJFCI010000086">
    <property type="protein sequence ID" value="CAD5110409.1"/>
    <property type="molecule type" value="Genomic_DNA"/>
</dbReference>